<comment type="caution">
    <text evidence="2">The sequence shown here is derived from an EMBL/GenBank/DDBJ whole genome shotgun (WGS) entry which is preliminary data.</text>
</comment>
<accession>A0A8J3ZJD2</accession>
<evidence type="ECO:0000313" key="3">
    <source>
        <dbReference type="Proteomes" id="UP000612585"/>
    </source>
</evidence>
<feature type="transmembrane region" description="Helical" evidence="1">
    <location>
        <begin position="87"/>
        <end position="103"/>
    </location>
</feature>
<keyword evidence="3" id="KW-1185">Reference proteome</keyword>
<evidence type="ECO:0000313" key="2">
    <source>
        <dbReference type="EMBL" id="GIJ62601.1"/>
    </source>
</evidence>
<proteinExistence type="predicted"/>
<name>A0A8J3ZJD2_9ACTN</name>
<protein>
    <submittedName>
        <fullName evidence="2">Uncharacterized protein</fullName>
    </submittedName>
</protein>
<organism evidence="2 3">
    <name type="scientific">Virgisporangium aurantiacum</name>
    <dbReference type="NCBI Taxonomy" id="175570"/>
    <lineage>
        <taxon>Bacteria</taxon>
        <taxon>Bacillati</taxon>
        <taxon>Actinomycetota</taxon>
        <taxon>Actinomycetes</taxon>
        <taxon>Micromonosporales</taxon>
        <taxon>Micromonosporaceae</taxon>
        <taxon>Virgisporangium</taxon>
    </lineage>
</organism>
<dbReference type="RefSeq" id="WP_204008332.1">
    <property type="nucleotide sequence ID" value="NZ_BOPG01000080.1"/>
</dbReference>
<feature type="transmembrane region" description="Helical" evidence="1">
    <location>
        <begin position="50"/>
        <end position="67"/>
    </location>
</feature>
<dbReference type="Proteomes" id="UP000612585">
    <property type="component" value="Unassembled WGS sequence"/>
</dbReference>
<evidence type="ECO:0000256" key="1">
    <source>
        <dbReference type="SAM" id="Phobius"/>
    </source>
</evidence>
<feature type="transmembrane region" description="Helical" evidence="1">
    <location>
        <begin position="28"/>
        <end position="45"/>
    </location>
</feature>
<dbReference type="EMBL" id="BOPG01000080">
    <property type="protein sequence ID" value="GIJ62601.1"/>
    <property type="molecule type" value="Genomic_DNA"/>
</dbReference>
<keyword evidence="1" id="KW-0472">Membrane</keyword>
<reference evidence="2" key="1">
    <citation type="submission" date="2021-01" db="EMBL/GenBank/DDBJ databases">
        <title>Whole genome shotgun sequence of Virgisporangium aurantiacum NBRC 16421.</title>
        <authorList>
            <person name="Komaki H."/>
            <person name="Tamura T."/>
        </authorList>
    </citation>
    <scope>NUCLEOTIDE SEQUENCE</scope>
    <source>
        <strain evidence="2">NBRC 16421</strain>
    </source>
</reference>
<keyword evidence="1" id="KW-0812">Transmembrane</keyword>
<feature type="transmembrane region" description="Helical" evidence="1">
    <location>
        <begin position="115"/>
        <end position="139"/>
    </location>
</feature>
<gene>
    <name evidence="2" type="ORF">Vau01_101170</name>
</gene>
<sequence>MHVYGWRVTGVAFALLLVTVPWDRGTDVVGLIAVVPVVVWYCAVARGPGWGLFFGGVLTAFMAWMVVPDALGWTGRWLVPSRGDMLTWYPWVSAGVCFLGSWVESRSGTRAHRAWVRITAMVLAGLSPGWLCLTCPGWWLTDFDKPPDDEGVFPMPAGLIVSEDYGCVEGSCFRTATVTGDRADARVRAHLAGRGYHLRPDNRTADEYRANKDHADDVWAVARRRTGILIPHHVWLHYRATPDGTVHLTWTAEYPIDLPD</sequence>
<keyword evidence="1" id="KW-1133">Transmembrane helix</keyword>
<dbReference type="AlphaFoldDB" id="A0A8J3ZJD2"/>
<feature type="transmembrane region" description="Helical" evidence="1">
    <location>
        <begin position="5"/>
        <end position="22"/>
    </location>
</feature>